<dbReference type="SMART" id="SM00220">
    <property type="entry name" value="S_TKc"/>
    <property type="match status" value="1"/>
</dbReference>
<dbReference type="GO" id="GO:0045087">
    <property type="term" value="P:innate immune response"/>
    <property type="evidence" value="ECO:0007669"/>
    <property type="project" value="UniProtKB-ARBA"/>
</dbReference>
<comment type="catalytic activity">
    <reaction evidence="8">
        <text>L-threonyl-[protein] + ATP = O-phospho-L-threonyl-[protein] + ADP + H(+)</text>
        <dbReference type="Rhea" id="RHEA:46608"/>
        <dbReference type="Rhea" id="RHEA-COMP:11060"/>
        <dbReference type="Rhea" id="RHEA-COMP:11605"/>
        <dbReference type="ChEBI" id="CHEBI:15378"/>
        <dbReference type="ChEBI" id="CHEBI:30013"/>
        <dbReference type="ChEBI" id="CHEBI:30616"/>
        <dbReference type="ChEBI" id="CHEBI:61977"/>
        <dbReference type="ChEBI" id="CHEBI:456216"/>
        <dbReference type="EC" id="2.7.11.1"/>
    </reaction>
</comment>
<comment type="similarity">
    <text evidence="1">Belongs to the protein kinase superfamily. TKL Ser/Thr protein kinase family. Pelle subfamily.</text>
</comment>
<protein>
    <recommendedName>
        <fullName evidence="2">non-specific serine/threonine protein kinase</fullName>
        <ecNumber evidence="2">2.7.11.1</ecNumber>
    </recommendedName>
</protein>
<evidence type="ECO:0000256" key="8">
    <source>
        <dbReference type="ARBA" id="ARBA00047899"/>
    </source>
</evidence>
<dbReference type="OrthoDB" id="4062651at2759"/>
<dbReference type="GO" id="GO:1902533">
    <property type="term" value="P:positive regulation of intracellular signal transduction"/>
    <property type="evidence" value="ECO:0007669"/>
    <property type="project" value="UniProtKB-ARBA"/>
</dbReference>
<dbReference type="PANTHER" id="PTHR47973">
    <property type="entry name" value="CYSTEINE-RICH RECEPTOR-LIKE PROTEIN KINASE 3"/>
    <property type="match status" value="1"/>
</dbReference>
<evidence type="ECO:0000256" key="1">
    <source>
        <dbReference type="ARBA" id="ARBA00008718"/>
    </source>
</evidence>
<evidence type="ECO:0000313" key="14">
    <source>
        <dbReference type="Proteomes" id="UP000625711"/>
    </source>
</evidence>
<keyword evidence="6" id="KW-0418">Kinase</keyword>
<dbReference type="Gene3D" id="1.10.533.10">
    <property type="entry name" value="Death Domain, Fas"/>
    <property type="match status" value="1"/>
</dbReference>
<dbReference type="EMBL" id="JAACXV010013494">
    <property type="protein sequence ID" value="KAF7273311.1"/>
    <property type="molecule type" value="Genomic_DNA"/>
</dbReference>
<keyword evidence="14" id="KW-1185">Reference proteome</keyword>
<evidence type="ECO:0000256" key="10">
    <source>
        <dbReference type="PROSITE-ProRule" id="PRU10141"/>
    </source>
</evidence>
<dbReference type="GO" id="GO:0009893">
    <property type="term" value="P:positive regulation of metabolic process"/>
    <property type="evidence" value="ECO:0007669"/>
    <property type="project" value="UniProtKB-ARBA"/>
</dbReference>
<dbReference type="InterPro" id="IPR000719">
    <property type="entry name" value="Prot_kinase_dom"/>
</dbReference>
<dbReference type="Pfam" id="PF00531">
    <property type="entry name" value="Death"/>
    <property type="match status" value="1"/>
</dbReference>
<reference evidence="13" key="1">
    <citation type="submission" date="2020-08" db="EMBL/GenBank/DDBJ databases">
        <title>Genome sequencing and assembly of the red palm weevil Rhynchophorus ferrugineus.</title>
        <authorList>
            <person name="Dias G.B."/>
            <person name="Bergman C.M."/>
            <person name="Manee M."/>
        </authorList>
    </citation>
    <scope>NUCLEOTIDE SEQUENCE</scope>
    <source>
        <strain evidence="13">AA-2017</strain>
        <tissue evidence="13">Whole larva</tissue>
    </source>
</reference>
<name>A0A834M645_RHYFE</name>
<dbReference type="CDD" id="cd08307">
    <property type="entry name" value="Death_Pelle"/>
    <property type="match status" value="1"/>
</dbReference>
<dbReference type="SUPFAM" id="SSF56112">
    <property type="entry name" value="Protein kinase-like (PK-like)"/>
    <property type="match status" value="1"/>
</dbReference>
<dbReference type="InterPro" id="IPR011029">
    <property type="entry name" value="DEATH-like_dom_sf"/>
</dbReference>
<dbReference type="AlphaFoldDB" id="A0A834M645"/>
<feature type="domain" description="Protein kinase" evidence="12">
    <location>
        <begin position="210"/>
        <end position="486"/>
    </location>
</feature>
<dbReference type="GO" id="GO:0004674">
    <property type="term" value="F:protein serine/threonine kinase activity"/>
    <property type="evidence" value="ECO:0007669"/>
    <property type="project" value="UniProtKB-KW"/>
</dbReference>
<dbReference type="GO" id="GO:0007165">
    <property type="term" value="P:signal transduction"/>
    <property type="evidence" value="ECO:0007669"/>
    <property type="project" value="InterPro"/>
</dbReference>
<dbReference type="GO" id="GO:0031349">
    <property type="term" value="P:positive regulation of defense response"/>
    <property type="evidence" value="ECO:0007669"/>
    <property type="project" value="UniProtKB-ARBA"/>
</dbReference>
<dbReference type="InterPro" id="IPR001245">
    <property type="entry name" value="Ser-Thr/Tyr_kinase_cat_dom"/>
</dbReference>
<keyword evidence="5 10" id="KW-0547">Nucleotide-binding</keyword>
<keyword evidence="4" id="KW-0808">Transferase</keyword>
<dbReference type="SUPFAM" id="SSF47986">
    <property type="entry name" value="DEATH domain"/>
    <property type="match status" value="1"/>
</dbReference>
<dbReference type="FunFam" id="1.10.510.10:FF:000754">
    <property type="entry name" value="Interleukin-1 receptor-associated kinase"/>
    <property type="match status" value="1"/>
</dbReference>
<evidence type="ECO:0000256" key="3">
    <source>
        <dbReference type="ARBA" id="ARBA00022527"/>
    </source>
</evidence>
<evidence type="ECO:0000259" key="12">
    <source>
        <dbReference type="PROSITE" id="PS50011"/>
    </source>
</evidence>
<dbReference type="PROSITE" id="PS50011">
    <property type="entry name" value="PROTEIN_KINASE_DOM"/>
    <property type="match status" value="1"/>
</dbReference>
<accession>A0A834M645</accession>
<evidence type="ECO:0000256" key="5">
    <source>
        <dbReference type="ARBA" id="ARBA00022741"/>
    </source>
</evidence>
<dbReference type="PROSITE" id="PS00108">
    <property type="entry name" value="PROTEIN_KINASE_ST"/>
    <property type="match status" value="1"/>
</dbReference>
<dbReference type="InterPro" id="IPR008271">
    <property type="entry name" value="Ser/Thr_kinase_AS"/>
</dbReference>
<dbReference type="InterPro" id="IPR011009">
    <property type="entry name" value="Kinase-like_dom_sf"/>
</dbReference>
<evidence type="ECO:0000256" key="11">
    <source>
        <dbReference type="RuleBase" id="RU000304"/>
    </source>
</evidence>
<dbReference type="InterPro" id="IPR000488">
    <property type="entry name" value="Death_dom"/>
</dbReference>
<comment type="catalytic activity">
    <reaction evidence="9">
        <text>L-seryl-[protein] + ATP = O-phospho-L-seryl-[protein] + ADP + H(+)</text>
        <dbReference type="Rhea" id="RHEA:17989"/>
        <dbReference type="Rhea" id="RHEA-COMP:9863"/>
        <dbReference type="Rhea" id="RHEA-COMP:11604"/>
        <dbReference type="ChEBI" id="CHEBI:15378"/>
        <dbReference type="ChEBI" id="CHEBI:29999"/>
        <dbReference type="ChEBI" id="CHEBI:30616"/>
        <dbReference type="ChEBI" id="CHEBI:83421"/>
        <dbReference type="ChEBI" id="CHEBI:456216"/>
        <dbReference type="EC" id="2.7.11.1"/>
    </reaction>
</comment>
<dbReference type="Gene3D" id="3.30.200.20">
    <property type="entry name" value="Phosphorylase Kinase, domain 1"/>
    <property type="match status" value="1"/>
</dbReference>
<evidence type="ECO:0000313" key="13">
    <source>
        <dbReference type="EMBL" id="KAF7273311.1"/>
    </source>
</evidence>
<evidence type="ECO:0000256" key="6">
    <source>
        <dbReference type="ARBA" id="ARBA00022777"/>
    </source>
</evidence>
<dbReference type="InterPro" id="IPR052059">
    <property type="entry name" value="CR_Ser/Thr_kinase"/>
</dbReference>
<dbReference type="InterPro" id="IPR037924">
    <property type="entry name" value="Pelle_death"/>
</dbReference>
<comment type="caution">
    <text evidence="13">The sequence shown here is derived from an EMBL/GenBank/DDBJ whole genome shotgun (WGS) entry which is preliminary data.</text>
</comment>
<organism evidence="13 14">
    <name type="scientific">Rhynchophorus ferrugineus</name>
    <name type="common">Red palm weevil</name>
    <name type="synonym">Curculio ferrugineus</name>
    <dbReference type="NCBI Taxonomy" id="354439"/>
    <lineage>
        <taxon>Eukaryota</taxon>
        <taxon>Metazoa</taxon>
        <taxon>Ecdysozoa</taxon>
        <taxon>Arthropoda</taxon>
        <taxon>Hexapoda</taxon>
        <taxon>Insecta</taxon>
        <taxon>Pterygota</taxon>
        <taxon>Neoptera</taxon>
        <taxon>Endopterygota</taxon>
        <taxon>Coleoptera</taxon>
        <taxon>Polyphaga</taxon>
        <taxon>Cucujiformia</taxon>
        <taxon>Curculionidae</taxon>
        <taxon>Dryophthorinae</taxon>
        <taxon>Rhynchophorus</taxon>
    </lineage>
</organism>
<dbReference type="Gene3D" id="1.10.510.10">
    <property type="entry name" value="Transferase(Phosphotransferase) domain 1"/>
    <property type="match status" value="1"/>
</dbReference>
<sequence>MSEKPQMYIYHLPYEERRKLSLLLDQEGKWIELGLKHMQFDEYTIEGLKREVMKGNSPSCELLTLWGQQNHTVLELFILLNRMGLYQGMSIIKNFIDEKYHVLLKEDNLNKAVRKLRIADSKLPSENFDNGIKILTKDVKLPEYTGDSHDTTNINQKVDREVFAPIKNVKSPQVQLKIDSNKVLTACVVESAGATPQIPYEELQMATDKWSKTRILGQGGFGTVFRGTWKCTQVAIKRLETKDNSKKDLTEQIRQSITELHCLNAYRHDNILPLYGYSIGGPYPCLVYQYMSGGSLDSRIRTKDQRRLLNWPKRLTVGIGTARGLQFLHTTLHNNKPLIHGDIKSANILLDPMDQPRIGDFGLAREGPERHYTHIKVSRIQGTLPYLPDEFLRSKEFSTKVDTYSFGMVLFELATALNAIDKRMKFLKDHVLNYPPEKILELKDPKVPGHDFLYGELIRIGKMCVAKRAKDRPNMIQVLLMLEEVAEKNWEQMVG</sequence>
<gene>
    <name evidence="13" type="ORF">GWI33_013977</name>
</gene>
<proteinExistence type="inferred from homology"/>
<dbReference type="InterPro" id="IPR017441">
    <property type="entry name" value="Protein_kinase_ATP_BS"/>
</dbReference>
<evidence type="ECO:0000256" key="4">
    <source>
        <dbReference type="ARBA" id="ARBA00022679"/>
    </source>
</evidence>
<dbReference type="Proteomes" id="UP000625711">
    <property type="component" value="Unassembled WGS sequence"/>
</dbReference>
<keyword evidence="3 11" id="KW-0723">Serine/threonine-protein kinase</keyword>
<dbReference type="FunFam" id="1.10.533.10:FF:000094">
    <property type="entry name" value="Interleukin-1 receptor-associated kinase"/>
    <property type="match status" value="1"/>
</dbReference>
<evidence type="ECO:0000256" key="2">
    <source>
        <dbReference type="ARBA" id="ARBA00012513"/>
    </source>
</evidence>
<dbReference type="Pfam" id="PF07714">
    <property type="entry name" value="PK_Tyr_Ser-Thr"/>
    <property type="match status" value="1"/>
</dbReference>
<evidence type="ECO:0000256" key="9">
    <source>
        <dbReference type="ARBA" id="ARBA00048679"/>
    </source>
</evidence>
<feature type="binding site" evidence="10">
    <location>
        <position position="237"/>
    </location>
    <ligand>
        <name>ATP</name>
        <dbReference type="ChEBI" id="CHEBI:30616"/>
    </ligand>
</feature>
<evidence type="ECO:0000256" key="7">
    <source>
        <dbReference type="ARBA" id="ARBA00022840"/>
    </source>
</evidence>
<dbReference type="EC" id="2.7.11.1" evidence="2"/>
<dbReference type="PROSITE" id="PS00107">
    <property type="entry name" value="PROTEIN_KINASE_ATP"/>
    <property type="match status" value="1"/>
</dbReference>
<keyword evidence="7 10" id="KW-0067">ATP-binding</keyword>
<dbReference type="GO" id="GO:0005524">
    <property type="term" value="F:ATP binding"/>
    <property type="evidence" value="ECO:0007669"/>
    <property type="project" value="UniProtKB-UniRule"/>
</dbReference>